<proteinExistence type="predicted"/>
<sequence>MQMTPAYLAIRTARANALGYGKPRWVEFCEVALRRGLDVYLYEAKRTFSKYITLRMGGLAFKVRFSDHKPIPAREARNDCDFFVGVTNTNVTTTGDAVRAAMKHFGV</sequence>
<reference evidence="1 2" key="1">
    <citation type="submission" date="2020-08" db="EMBL/GenBank/DDBJ databases">
        <title>Genomic Encyclopedia of Type Strains, Phase IV (KMG-V): Genome sequencing to study the core and pangenomes of soil and plant-associated prokaryotes.</title>
        <authorList>
            <person name="Whitman W."/>
        </authorList>
    </citation>
    <scope>NUCLEOTIDE SEQUENCE [LARGE SCALE GENOMIC DNA]</scope>
    <source>
        <strain evidence="1 2">SEMIA 4089</strain>
    </source>
</reference>
<protein>
    <submittedName>
        <fullName evidence="1">Uncharacterized protein</fullName>
    </submittedName>
</protein>
<organism evidence="1 2">
    <name type="scientific">Rhizobium esperanzae</name>
    <dbReference type="NCBI Taxonomy" id="1967781"/>
    <lineage>
        <taxon>Bacteria</taxon>
        <taxon>Pseudomonadati</taxon>
        <taxon>Pseudomonadota</taxon>
        <taxon>Alphaproteobacteria</taxon>
        <taxon>Hyphomicrobiales</taxon>
        <taxon>Rhizobiaceae</taxon>
        <taxon>Rhizobium/Agrobacterium group</taxon>
        <taxon>Rhizobium</taxon>
    </lineage>
</organism>
<dbReference type="AlphaFoldDB" id="A0A7W6W490"/>
<gene>
    <name evidence="1" type="ORF">GGD57_001634</name>
</gene>
<evidence type="ECO:0000313" key="2">
    <source>
        <dbReference type="Proteomes" id="UP000540909"/>
    </source>
</evidence>
<dbReference type="Proteomes" id="UP000540909">
    <property type="component" value="Unassembled WGS sequence"/>
</dbReference>
<accession>A0A7W6W490</accession>
<comment type="caution">
    <text evidence="1">The sequence shown here is derived from an EMBL/GenBank/DDBJ whole genome shotgun (WGS) entry which is preliminary data.</text>
</comment>
<name>A0A7W6W490_9HYPH</name>
<dbReference type="RefSeq" id="WP_184468519.1">
    <property type="nucleotide sequence ID" value="NZ_JACIFY010000004.1"/>
</dbReference>
<evidence type="ECO:0000313" key="1">
    <source>
        <dbReference type="EMBL" id="MBB4235076.1"/>
    </source>
</evidence>
<dbReference type="EMBL" id="JACIFY010000004">
    <property type="protein sequence ID" value="MBB4235076.1"/>
    <property type="molecule type" value="Genomic_DNA"/>
</dbReference>